<dbReference type="Pfam" id="PF13923">
    <property type="entry name" value="zf-C3HC4_2"/>
    <property type="match status" value="1"/>
</dbReference>
<evidence type="ECO:0000256" key="2">
    <source>
        <dbReference type="ARBA" id="ARBA00022771"/>
    </source>
</evidence>
<evidence type="ECO:0000256" key="4">
    <source>
        <dbReference type="PROSITE-ProRule" id="PRU00175"/>
    </source>
</evidence>
<dbReference type="InterPro" id="IPR017907">
    <property type="entry name" value="Znf_RING_CS"/>
</dbReference>
<dbReference type="PROSITE" id="PS00518">
    <property type="entry name" value="ZF_RING_1"/>
    <property type="match status" value="1"/>
</dbReference>
<feature type="domain" description="RING-type" evidence="5">
    <location>
        <begin position="20"/>
        <end position="58"/>
    </location>
</feature>
<organism evidence="7 8">
    <name type="scientific">Tegillarca granosa</name>
    <name type="common">Malaysian cockle</name>
    <name type="synonym">Anadara granosa</name>
    <dbReference type="NCBI Taxonomy" id="220873"/>
    <lineage>
        <taxon>Eukaryota</taxon>
        <taxon>Metazoa</taxon>
        <taxon>Spiralia</taxon>
        <taxon>Lophotrochozoa</taxon>
        <taxon>Mollusca</taxon>
        <taxon>Bivalvia</taxon>
        <taxon>Autobranchia</taxon>
        <taxon>Pteriomorphia</taxon>
        <taxon>Arcoida</taxon>
        <taxon>Arcoidea</taxon>
        <taxon>Arcidae</taxon>
        <taxon>Tegillarca</taxon>
    </lineage>
</organism>
<dbReference type="EMBL" id="JARBDR010000923">
    <property type="protein sequence ID" value="KAJ8297429.1"/>
    <property type="molecule type" value="Genomic_DNA"/>
</dbReference>
<dbReference type="PROSITE" id="PS51787">
    <property type="entry name" value="LON_N"/>
    <property type="match status" value="1"/>
</dbReference>
<evidence type="ECO:0000256" key="1">
    <source>
        <dbReference type="ARBA" id="ARBA00022723"/>
    </source>
</evidence>
<dbReference type="InterPro" id="IPR001841">
    <property type="entry name" value="Znf_RING"/>
</dbReference>
<dbReference type="SUPFAM" id="SSF88697">
    <property type="entry name" value="PUA domain-like"/>
    <property type="match status" value="1"/>
</dbReference>
<evidence type="ECO:0000259" key="5">
    <source>
        <dbReference type="PROSITE" id="PS50089"/>
    </source>
</evidence>
<dbReference type="InterPro" id="IPR013083">
    <property type="entry name" value="Znf_RING/FYVE/PHD"/>
</dbReference>
<keyword evidence="2 4" id="KW-0863">Zinc-finger</keyword>
<dbReference type="CDD" id="cd16514">
    <property type="entry name" value="RING-HC_LONFs_rpt2"/>
    <property type="match status" value="1"/>
</dbReference>
<dbReference type="InterPro" id="IPR015947">
    <property type="entry name" value="PUA-like_sf"/>
</dbReference>
<dbReference type="Gene3D" id="2.30.130.40">
    <property type="entry name" value="LON domain-like"/>
    <property type="match status" value="1"/>
</dbReference>
<dbReference type="Proteomes" id="UP001217089">
    <property type="component" value="Unassembled WGS sequence"/>
</dbReference>
<name>A0ABQ9DWK1_TEGGR</name>
<evidence type="ECO:0000313" key="7">
    <source>
        <dbReference type="EMBL" id="KAJ8297429.1"/>
    </source>
</evidence>
<reference evidence="7 8" key="1">
    <citation type="submission" date="2022-12" db="EMBL/GenBank/DDBJ databases">
        <title>Chromosome-level genome of Tegillarca granosa.</title>
        <authorList>
            <person name="Kim J."/>
        </authorList>
    </citation>
    <scope>NUCLEOTIDE SEQUENCE [LARGE SCALE GENOMIC DNA]</scope>
    <source>
        <strain evidence="7">Teg-2019</strain>
        <tissue evidence="7">Adductor muscle</tissue>
    </source>
</reference>
<comment type="caution">
    <text evidence="7">The sequence shown here is derived from an EMBL/GenBank/DDBJ whole genome shotgun (WGS) entry which is preliminary data.</text>
</comment>
<dbReference type="InterPro" id="IPR046336">
    <property type="entry name" value="Lon_prtase_N_sf"/>
</dbReference>
<proteinExistence type="predicted"/>
<gene>
    <name evidence="7" type="ORF">KUTeg_023960</name>
</gene>
<keyword evidence="8" id="KW-1185">Reference proteome</keyword>
<dbReference type="Gene3D" id="3.30.40.10">
    <property type="entry name" value="Zinc/RING finger domain, C3HC4 (zinc finger)"/>
    <property type="match status" value="1"/>
</dbReference>
<keyword evidence="1" id="KW-0479">Metal-binding</keyword>
<dbReference type="PANTHER" id="PTHR23327">
    <property type="entry name" value="RING FINGER PROTEIN 127"/>
    <property type="match status" value="1"/>
</dbReference>
<accession>A0ABQ9DWK1</accession>
<evidence type="ECO:0000256" key="3">
    <source>
        <dbReference type="ARBA" id="ARBA00022833"/>
    </source>
</evidence>
<dbReference type="SMART" id="SM00464">
    <property type="entry name" value="LON"/>
    <property type="match status" value="1"/>
</dbReference>
<feature type="domain" description="Lon N-terminal" evidence="6">
    <location>
        <begin position="79"/>
        <end position="283"/>
    </location>
</feature>
<sequence>MYWDAPVISHGALNRDDMDCSLCYRLLFTPVTTPCGHTFCRPCLDRCLDHQSQCPLCKSSLAETETIHTCAYQMLNDTQHVIPIFVCAMAYPGIACPLHIFEPRYRLMIRQCMESGIRQFGMCVSNGENDEDFADFGTMLEIRDVQFFPDGRSLVDTIGGKRFKVISRARRDGYNTAKVEFTEDTPVSAEQYQEVSNLQTEVFTMCKNWFESLPGLQREHIIRHLGSFPDIDIDFQNNTNGPVWLWWLLGVLPLDPRIRLTLLAMSSFKERLEGVKRVVQFVTETQRSMTSIDLLHQRTRTLYFRNDCICNPIKLF</sequence>
<dbReference type="Pfam" id="PF02190">
    <property type="entry name" value="LON_substr_bdg"/>
    <property type="match status" value="1"/>
</dbReference>
<dbReference type="InterPro" id="IPR003111">
    <property type="entry name" value="Lon_prtase_N"/>
</dbReference>
<protein>
    <recommendedName>
        <fullName evidence="9">LON peptidase N-terminal domain and RING finger protein 1</fullName>
    </recommendedName>
</protein>
<dbReference type="SUPFAM" id="SSF57850">
    <property type="entry name" value="RING/U-box"/>
    <property type="match status" value="1"/>
</dbReference>
<evidence type="ECO:0000259" key="6">
    <source>
        <dbReference type="PROSITE" id="PS51787"/>
    </source>
</evidence>
<dbReference type="SMART" id="SM00184">
    <property type="entry name" value="RING"/>
    <property type="match status" value="1"/>
</dbReference>
<evidence type="ECO:0008006" key="9">
    <source>
        <dbReference type="Google" id="ProtNLM"/>
    </source>
</evidence>
<evidence type="ECO:0000313" key="8">
    <source>
        <dbReference type="Proteomes" id="UP001217089"/>
    </source>
</evidence>
<dbReference type="PROSITE" id="PS50089">
    <property type="entry name" value="ZF_RING_2"/>
    <property type="match status" value="1"/>
</dbReference>
<dbReference type="PANTHER" id="PTHR23327:SF42">
    <property type="entry name" value="LON PEPTIDASE N-TERMINAL DOMAIN AND RING FINGER PROTEIN C14F5.10C"/>
    <property type="match status" value="1"/>
</dbReference>
<keyword evidence="3" id="KW-0862">Zinc</keyword>